<sequence>MILLRAATETSLVSLTSTCHACPSTFCRSQDGDRYRSKLGSSVATYENVRCGRYRDGFKCACLYCMKVDSRMKISEKIHRASNSTVQDSRRHGSPPSNSFSLCLSLPCMMTWVA</sequence>
<keyword evidence="2" id="KW-1185">Reference proteome</keyword>
<name>A0A6A6GEC5_9PEZI</name>
<dbReference type="EMBL" id="ML992505">
    <property type="protein sequence ID" value="KAF2223997.1"/>
    <property type="molecule type" value="Genomic_DNA"/>
</dbReference>
<reference evidence="2" key="1">
    <citation type="journal article" date="2020" name="Stud. Mycol.">
        <title>101 Dothideomycetes genomes: A test case for predicting lifestyles and emergence of pathogens.</title>
        <authorList>
            <person name="Haridas S."/>
            <person name="Albert R."/>
            <person name="Binder M."/>
            <person name="Bloem J."/>
            <person name="LaButti K."/>
            <person name="Salamov A."/>
            <person name="Andreopoulos B."/>
            <person name="Baker S."/>
            <person name="Barry K."/>
            <person name="Bills G."/>
            <person name="Bluhm B."/>
            <person name="Cannon C."/>
            <person name="Castanera R."/>
            <person name="Culley D."/>
            <person name="Daum C."/>
            <person name="Ezra D."/>
            <person name="Gonzalez J."/>
            <person name="Henrissat B."/>
            <person name="Kuo A."/>
            <person name="Liang C."/>
            <person name="Lipzen A."/>
            <person name="Lutzoni F."/>
            <person name="Magnuson J."/>
            <person name="Mondo S."/>
            <person name="Nolan M."/>
            <person name="Ohm R."/>
            <person name="Pangilinan J."/>
            <person name="Park H.-J."/>
            <person name="Ramirez L."/>
            <person name="Alfaro M."/>
            <person name="Sun H."/>
            <person name="Tritt A."/>
            <person name="Yoshinaga Y."/>
            <person name="Zwiers L.-H."/>
            <person name="Turgeon B."/>
            <person name="Goodwin S."/>
            <person name="Spatafora J."/>
            <person name="Crous P."/>
            <person name="Grigoriev I."/>
        </authorList>
    </citation>
    <scope>NUCLEOTIDE SEQUENCE [LARGE SCALE GENOMIC DNA]</scope>
    <source>
        <strain evidence="2">CECT 20119</strain>
    </source>
</reference>
<evidence type="ECO:0000313" key="2">
    <source>
        <dbReference type="Proteomes" id="UP000799538"/>
    </source>
</evidence>
<dbReference type="Proteomes" id="UP000799538">
    <property type="component" value="Unassembled WGS sequence"/>
</dbReference>
<gene>
    <name evidence="1" type="ORF">BDZ85DRAFT_260169</name>
</gene>
<accession>A0A6A6GEC5</accession>
<organism evidence="1 2">
    <name type="scientific">Elsinoe ampelina</name>
    <dbReference type="NCBI Taxonomy" id="302913"/>
    <lineage>
        <taxon>Eukaryota</taxon>
        <taxon>Fungi</taxon>
        <taxon>Dikarya</taxon>
        <taxon>Ascomycota</taxon>
        <taxon>Pezizomycotina</taxon>
        <taxon>Dothideomycetes</taxon>
        <taxon>Dothideomycetidae</taxon>
        <taxon>Myriangiales</taxon>
        <taxon>Elsinoaceae</taxon>
        <taxon>Elsinoe</taxon>
    </lineage>
</organism>
<dbReference type="AlphaFoldDB" id="A0A6A6GEC5"/>
<protein>
    <submittedName>
        <fullName evidence="1">Uncharacterized protein</fullName>
    </submittedName>
</protein>
<evidence type="ECO:0000313" key="1">
    <source>
        <dbReference type="EMBL" id="KAF2223997.1"/>
    </source>
</evidence>
<proteinExistence type="predicted"/>